<protein>
    <submittedName>
        <fullName evidence="1">Uncharacterized protein</fullName>
    </submittedName>
</protein>
<dbReference type="Proteomes" id="UP000030711">
    <property type="component" value="Chromosome 2"/>
</dbReference>
<sequence length="157" mass="17122">MSSNAGWTGLLCPCVLFGRNVKSLTEGTPWTTPCVCHAIFVEGGIALVAATPAFNCVDPHMSFLIGKGLIFAWRMCGIYTGLNSSCDPCLVHCCMHWCALCQEHREMKGRLSENVVQPMTTVNPPPVQEMNSVSEAQDFAPPSAYNSEHTKLEMQAL</sequence>
<evidence type="ECO:0000313" key="1">
    <source>
        <dbReference type="EMBL" id="KAK3441413.1"/>
    </source>
</evidence>
<reference evidence="1 2" key="1">
    <citation type="journal article" date="2014" name="Nature">
        <title>The genome of Eucalyptus grandis.</title>
        <authorList>
            <person name="Myburg A.A."/>
            <person name="Grattapaglia D."/>
            <person name="Tuskan G.A."/>
            <person name="Hellsten U."/>
            <person name="Hayes R.D."/>
            <person name="Grimwood J."/>
            <person name="Jenkins J."/>
            <person name="Lindquist E."/>
            <person name="Tice H."/>
            <person name="Bauer D."/>
            <person name="Goodstein D.M."/>
            <person name="Dubchak I."/>
            <person name="Poliakov A."/>
            <person name="Mizrachi E."/>
            <person name="Kullan A.R."/>
            <person name="Hussey S.G."/>
            <person name="Pinard D."/>
            <person name="van der Merwe K."/>
            <person name="Singh P."/>
            <person name="van Jaarsveld I."/>
            <person name="Silva-Junior O.B."/>
            <person name="Togawa R.C."/>
            <person name="Pappas M.R."/>
            <person name="Faria D.A."/>
            <person name="Sansaloni C.P."/>
            <person name="Petroli C.D."/>
            <person name="Yang X."/>
            <person name="Ranjan P."/>
            <person name="Tschaplinski T.J."/>
            <person name="Ye C.Y."/>
            <person name="Li T."/>
            <person name="Sterck L."/>
            <person name="Vanneste K."/>
            <person name="Murat F."/>
            <person name="Soler M."/>
            <person name="Clemente H.S."/>
            <person name="Saidi N."/>
            <person name="Cassan-Wang H."/>
            <person name="Dunand C."/>
            <person name="Hefer C.A."/>
            <person name="Bornberg-Bauer E."/>
            <person name="Kersting A.R."/>
            <person name="Vining K."/>
            <person name="Amarasinghe V."/>
            <person name="Ranik M."/>
            <person name="Naithani S."/>
            <person name="Elser J."/>
            <person name="Boyd A.E."/>
            <person name="Liston A."/>
            <person name="Spatafora J.W."/>
            <person name="Dharmwardhana P."/>
            <person name="Raja R."/>
            <person name="Sullivan C."/>
            <person name="Romanel E."/>
            <person name="Alves-Ferreira M."/>
            <person name="Kulheim C."/>
            <person name="Foley W."/>
            <person name="Carocha V."/>
            <person name="Paiva J."/>
            <person name="Kudrna D."/>
            <person name="Brommonschenkel S.H."/>
            <person name="Pasquali G."/>
            <person name="Byrne M."/>
            <person name="Rigault P."/>
            <person name="Tibbits J."/>
            <person name="Spokevicius A."/>
            <person name="Jones R.C."/>
            <person name="Steane D.A."/>
            <person name="Vaillancourt R.E."/>
            <person name="Potts B.M."/>
            <person name="Joubert F."/>
            <person name="Barry K."/>
            <person name="Pappas G.J."/>
            <person name="Strauss S.H."/>
            <person name="Jaiswal P."/>
            <person name="Grima-Pettenati J."/>
            <person name="Salse J."/>
            <person name="Van de Peer Y."/>
            <person name="Rokhsar D.S."/>
            <person name="Schmutz J."/>
        </authorList>
    </citation>
    <scope>NUCLEOTIDE SEQUENCE [LARGE SCALE GENOMIC DNA]</scope>
    <source>
        <strain evidence="2">cv. BRASUZ1</strain>
        <tissue evidence="1">Leaf extractions</tissue>
    </source>
</reference>
<keyword evidence="2" id="KW-1185">Reference proteome</keyword>
<organism evidence="1 2">
    <name type="scientific">Eucalyptus grandis</name>
    <name type="common">Flooded gum</name>
    <dbReference type="NCBI Taxonomy" id="71139"/>
    <lineage>
        <taxon>Eukaryota</taxon>
        <taxon>Viridiplantae</taxon>
        <taxon>Streptophyta</taxon>
        <taxon>Embryophyta</taxon>
        <taxon>Tracheophyta</taxon>
        <taxon>Spermatophyta</taxon>
        <taxon>Magnoliopsida</taxon>
        <taxon>eudicotyledons</taxon>
        <taxon>Gunneridae</taxon>
        <taxon>Pentapetalae</taxon>
        <taxon>rosids</taxon>
        <taxon>malvids</taxon>
        <taxon>Myrtales</taxon>
        <taxon>Myrtaceae</taxon>
        <taxon>Myrtoideae</taxon>
        <taxon>Eucalypteae</taxon>
        <taxon>Eucalyptus</taxon>
    </lineage>
</organism>
<evidence type="ECO:0000313" key="2">
    <source>
        <dbReference type="Proteomes" id="UP000030711"/>
    </source>
</evidence>
<dbReference type="EMBL" id="CM064436">
    <property type="protein sequence ID" value="KAK3441413.1"/>
    <property type="molecule type" value="Genomic_DNA"/>
</dbReference>
<proteinExistence type="predicted"/>
<name>A0ACC3LRG8_EUCGR</name>
<gene>
    <name evidence="1" type="ORF">EUGRSUZ_B01629</name>
</gene>
<accession>A0ACC3LRG8</accession>
<comment type="caution">
    <text evidence="1">The sequence shown here is derived from an EMBL/GenBank/DDBJ whole genome shotgun (WGS) entry which is preliminary data.</text>
</comment>